<dbReference type="InterPro" id="IPR050316">
    <property type="entry name" value="Tyrosinase/Hemocyanin"/>
</dbReference>
<dbReference type="GO" id="GO:0004089">
    <property type="term" value="F:carbonate dehydratase activity"/>
    <property type="evidence" value="ECO:0007669"/>
    <property type="project" value="UniProtKB-EC"/>
</dbReference>
<feature type="domain" description="Alpha-carbonic anhydrase" evidence="11">
    <location>
        <begin position="3177"/>
        <end position="3435"/>
    </location>
</feature>
<keyword evidence="5" id="KW-0561">Oxygen transport</keyword>
<dbReference type="SUPFAM" id="SSF51069">
    <property type="entry name" value="Carbonic anhydrase"/>
    <property type="match status" value="1"/>
</dbReference>
<evidence type="ECO:0000256" key="9">
    <source>
        <dbReference type="ARBA" id="ARBA00023157"/>
    </source>
</evidence>
<dbReference type="EC" id="4.2.1.1" evidence="3"/>
<name>A0ABD0JF13_9CAEN</name>
<evidence type="ECO:0000256" key="4">
    <source>
        <dbReference type="ARBA" id="ARBA00022448"/>
    </source>
</evidence>
<proteinExistence type="inferred from homology"/>
<dbReference type="PRINTS" id="PR00092">
    <property type="entry name" value="TYROSINASE"/>
</dbReference>
<comment type="similarity">
    <text evidence="2">Belongs to the alpha-carbonic anhydrase family.</text>
</comment>
<dbReference type="InterPro" id="IPR036848">
    <property type="entry name" value="Haemocyanin_C_sf"/>
</dbReference>
<evidence type="ECO:0000313" key="13">
    <source>
        <dbReference type="Proteomes" id="UP001519460"/>
    </source>
</evidence>
<sequence length="3436" mass="394588">MLHSWVGGRGKYSLSTLDFSAYDPLFFLYHANTDRIWAIWQALQSYRGLPWDRSDCALNHMRDSLQPFANAVENEDYLTLKYSHPNDVWDYSDHLEYHYDSLELNGWSIPELEEVLERQKSHDRLFAGFLLHNIGTSADVEIFICTAKGEGGRNCDHPAGKFSLLGGEYEMPFSFDRNYKFDISEPVRKVGDLGLPREEGLVDWLLGFHLDRKPDFELKIQIHSYNGSYLDPHLLDQPSIIFEPGHRKDEVHEEQSDQAHSGDALIRRNVWALSMLERRSLVLALKGLEEDHSADGFQSLASFHALPELCPEPTASHRFACCEHGSAVFPQWHRLYTVQFEEALRRHGSLVGIPYWDTTDAQMRLPFFFSEQTFHDPIDDKDIPNPWLGADIDFEKSHTEREVNMARLQAEGEHGYDTWTWEQVMLALEQENYCDFEVQFEMAHNAIHAWIGGTKVHSMAHLHYASYDPVFILHHSSMDRIFAIWQELQRLRGYDPNVADCALDIMHKPLKPFTFGSPYNLNPDTKRYSRPDDIFDYRSHFHYEYDDLELQGLNPAQLEDRIHQRKDHERVFAGFMLHGIGTSAHVEFDVCSESNVCTAAGDFNILGGSAEMPWKFDRVYKYDITGVLNKKHIDPRDHFTFKLKITALNGTVLDSHLFPEPDVIIQPAAEEQGKYDMPANHIRHSLSDLSERDILSLKSSLNDLQHDEGKLGWQSLASYHGVPALCPTPEKAEYACCIHGMPTFPHWHRLYTLAVEHALNDHGSAIAIPYWDWTLPQEHLPEIFTEQTYYDAWKDEVFNNPFARGWVDEAQGYTVRDPQAELWKTSKDGEHSVLFDEVLLALEQEDYCDFEVQFEVTHNAIHYLVGGHQLYSLSSLHYSAYDPIFFVHHSFVDKIWAVWQELQRRRHKPADRADCAVNFMAQPMHPFDSVDLDPDANIRAHAVPNTVFNYFDLGYKYDNLDIGGKNLDELEELIHEHQAHDRVFAAFHLEGIGTSADVEFSVCEKHDESHRRRRRSTSDDCHRAGAFFILGGTKEMPWSFDRLYKYDITDALHEAHIEPEDLFDAHAPFYLEYEIHAVNGSALPKSVISRPTLVFEKGHVPDNRVRRDLSHLSEHDIASLKTALTVIQHDHGKGGWQAIGSTHGVPALCPTPEAAEFACCVHGMPTFPHWHRLYTLEVDRALIHHGSDVAIPYWDWTLPIDHLPDVVTKRTYHDLKRDKDLPNPFARSYVEEAHAYTERDPQPELKKFSADGQHSVLFDEVLLALEQDDYCNFEVQFEVTHNAIHYLVGGHHEHSMSSLHYSSYDPIFFLHHSFVDKLWAVWQELQKRRHKPYNTADCAAKYMDEPMHPFDDPELDPDDFVRSHAVAHDAFDYHSLGYQYDNLDVGGKHIEEIEELIREHQSHPRVFAGFHLEGIGTSADVTFYVCKGEHDENDDCHRAGAFFILGGSKEMPWSFDRLYKYDITDVLHDMHIEPEDAIADHAPFHFDWVIHNVNGSTMPASTISAPRIMYAPSANKIRHNLNDLSSSDLVSLEWALDKVQHDQGALGYQALAAYHGVPALCPTPEAAEFACCVHGMPTFPHWHRLYTLEVEHALLAQGSHVAIPYWDWTLAMDHLPEVLTRSTYFNEEHGRQEPNPFSHGYIAEAQEDTVRDPQPQLWKKSKDGEHSVLFDEVLLALEQEDYCDFEIQFEVTHNAIHYLVGGHNEHSLASLHYSAYDPAFFLHHSFVDKIWAVWQKLQKRRHKPYNKADCAAKYMSEPMHPFDDPHLDPDEEVRAHAVPETVFNYKQLGYKYDNYDIGGKHLDELEELIHEHQSHARVFAGFHLEGIGTSADVEFFVCKDEQQHRRRRSDENCQRAGAFFILGGSKEMPWYDITDALHELHIEPSDVTDVNHPPFHINYEIHGLNGSALPKSLISEPTVIVDAAHVPENRVRHDLTHLADRDLVSLRSALHDLQQDRGKRGMQALASQHGVPALCPTPEAAEFACCVHGMPTFPHWHRLYTLEVERSLISHGSKLSMPYWDWTLPIGHLPALVTEKSYYDSGRHEKLDNPFARSFIDESHVFTVRDPQPELLKVTNDGQHSVLFDEVLLALEQDDYCDFEIQFEMTHNAIHYLVGGHNEYSMSTLHYSSYDPIFFLHHSFVDKVWTVWQELQKKRHKPYNTADCAAKYMEEPLHPFDDPDLDPDDLVRTHAVPSHAFDIHELGYSYDNLDIGGKHLDELEELIHEHQSHARVFAGFHLEGIGTSAEVTFYVCHEDAQHHDECARAGSFFILGGAKEMPWSFDRVYKYDVTDALRQIHVEPEEAQKAHPDFHFKWEVTSVDGSSLPRSTISPPSIIYEAAHEFPSERVRHDLTQLSESDVRSLQAAVSDLQHDDGKLGYKALAAYHGVPALCPTPEAAEFACCVHGMPTFPHWHRLYTLEVDRALIRHGSHIAIPYWDWTLPMDHLPEIITKKTYYNEEHGKLESNPFAKSYIDEAHTYIVRDPQAELYKVSKDGKHSVLFEEVLLALEQEDYCEFEIQFEVTHNAVHYIVGGYNLYSMSSLHYSAYDPTFFLHHSFVDKVWAVWQELQKRRHKPYNSADCAKEYMTQPMHPFDNPELDPDEVIRSHALPTDVFDYHELGYTYDNLDIGGLHLDEIEELIHERQSHMRVFAGFHLEGIGTSAKIIFYVCMGDDDEHCERAGAFFLLGGTKEMPWSFDQQYKYDITDFLHERHVEPLDATSAHPPFHIKWDVIALNGSHLPDSVLAAPKLLFEDVHVPHDRVRQDLSHLSEKDVRSLKAALSAVQHDDGKFGMQSIASQHGVPALCPTPEAAEFACCVHGMPTFPHWHRLYTLELDHALYRHGSKLAIPYWDWTLPMDHLPAVVTKETYYNEEHGKLEPNPFAKNYINESHHYTVREPQPELWKVSKDGKHSVLFDEVLLALEQDDYCDFEIQFEVTHNAIHYLVGGRNLYSMASLHYSSYDPIFFLHHSFVDKVWAVWQELQKRRHKPYNTADCAADYMAEPLHPFDDPELDPDEEIRAHALPSDVFDIHELGYSYDNLDIGGKHLDELEELIHEHQSHDRVFAAFHLEGIRTSADVVFSVCDGSEDHAAEHCVRAGAIFILGGEKEMPWSFDRQYKYDITDALHELNIEADEAAVERPPFHIHYEIHDVTGKVLPKSAISAPKIVYEAAHHDDEDKAGWAYSGEHGPGHWAESTPTCKGNRQSPIDISTSAAQFDSSLADFRTTHFDTTDGISWVLINNGHAAQVSYSYADESKEVRVSGGGLGAEYTVAQFHFHWGHEDGDGSEHLVDGHVYPMELHIVTYNKHYSGLGEAVGHSDGLAVLGFFFEVVENDNPRIAELVAHFDEIHEPNSQTVVTPFNLEDLVADMHEYYRYLGGLTTPPCSEVVTWTLFKDKIPISERQLEAFRHLQDAHHHDLVDNFRPPQDLSGRSITKSFH</sequence>
<evidence type="ECO:0000256" key="3">
    <source>
        <dbReference type="ARBA" id="ARBA00012925"/>
    </source>
</evidence>
<keyword evidence="8" id="KW-0186">Copper</keyword>
<evidence type="ECO:0000256" key="5">
    <source>
        <dbReference type="ARBA" id="ARBA00022621"/>
    </source>
</evidence>
<dbReference type="PANTHER" id="PTHR11474">
    <property type="entry name" value="TYROSINASE FAMILY MEMBER"/>
    <property type="match status" value="1"/>
</dbReference>
<organism evidence="12 13">
    <name type="scientific">Batillaria attramentaria</name>
    <dbReference type="NCBI Taxonomy" id="370345"/>
    <lineage>
        <taxon>Eukaryota</taxon>
        <taxon>Metazoa</taxon>
        <taxon>Spiralia</taxon>
        <taxon>Lophotrochozoa</taxon>
        <taxon>Mollusca</taxon>
        <taxon>Gastropoda</taxon>
        <taxon>Caenogastropoda</taxon>
        <taxon>Sorbeoconcha</taxon>
        <taxon>Cerithioidea</taxon>
        <taxon>Batillariidae</taxon>
        <taxon>Batillaria</taxon>
    </lineage>
</organism>
<evidence type="ECO:0000256" key="6">
    <source>
        <dbReference type="ARBA" id="ARBA00022723"/>
    </source>
</evidence>
<evidence type="ECO:0000256" key="8">
    <source>
        <dbReference type="ARBA" id="ARBA00023008"/>
    </source>
</evidence>
<evidence type="ECO:0000256" key="2">
    <source>
        <dbReference type="ARBA" id="ARBA00010718"/>
    </source>
</evidence>
<reference evidence="12 13" key="1">
    <citation type="journal article" date="2023" name="Sci. Data">
        <title>Genome assembly of the Korean intertidal mud-creeper Batillaria attramentaria.</title>
        <authorList>
            <person name="Patra A.K."/>
            <person name="Ho P.T."/>
            <person name="Jun S."/>
            <person name="Lee S.J."/>
            <person name="Kim Y."/>
            <person name="Won Y.J."/>
        </authorList>
    </citation>
    <scope>NUCLEOTIDE SEQUENCE [LARGE SCALE GENOMIC DNA]</scope>
    <source>
        <strain evidence="12">Wonlab-2016</strain>
    </source>
</reference>
<dbReference type="Pfam" id="PF00264">
    <property type="entry name" value="Tyrosinase"/>
    <property type="match status" value="8"/>
</dbReference>
<dbReference type="SMART" id="SM01057">
    <property type="entry name" value="Carb_anhydrase"/>
    <property type="match status" value="1"/>
</dbReference>
<comment type="function">
    <text evidence="1">Hemocyanins are copper-containing oxygen carriers occurring freely dissolved in the hemolymph of many mollusks and arthropods.</text>
</comment>
<dbReference type="PROSITE" id="PS00498">
    <property type="entry name" value="TYROSINASE_2"/>
    <property type="match status" value="8"/>
</dbReference>
<dbReference type="PROSITE" id="PS51144">
    <property type="entry name" value="ALPHA_CA_2"/>
    <property type="match status" value="1"/>
</dbReference>
<dbReference type="GO" id="GO:0005344">
    <property type="term" value="F:oxygen carrier activity"/>
    <property type="evidence" value="ECO:0007669"/>
    <property type="project" value="UniProtKB-KW"/>
</dbReference>
<dbReference type="EMBL" id="JACVVK020000470">
    <property type="protein sequence ID" value="KAK7473442.1"/>
    <property type="molecule type" value="Genomic_DNA"/>
</dbReference>
<dbReference type="PANTHER" id="PTHR11474:SF126">
    <property type="entry name" value="TYROSINASE-LIKE PROTEIN TYR-1-RELATED"/>
    <property type="match status" value="1"/>
</dbReference>
<keyword evidence="6" id="KW-0479">Metal-binding</keyword>
<dbReference type="Pfam" id="PF00194">
    <property type="entry name" value="Carb_anhydrase"/>
    <property type="match status" value="1"/>
</dbReference>
<keyword evidence="7" id="KW-0862">Zinc</keyword>
<evidence type="ECO:0000313" key="12">
    <source>
        <dbReference type="EMBL" id="KAK7473442.1"/>
    </source>
</evidence>
<dbReference type="SUPFAM" id="SSF48056">
    <property type="entry name" value="Di-copper centre-containing domain"/>
    <property type="match status" value="8"/>
</dbReference>
<accession>A0ABD0JF13</accession>
<comment type="caution">
    <text evidence="12">The sequence shown here is derived from an EMBL/GenBank/DDBJ whole genome shotgun (WGS) entry which is preliminary data.</text>
</comment>
<dbReference type="InterPro" id="IPR001148">
    <property type="entry name" value="CA_dom"/>
</dbReference>
<dbReference type="Gene3D" id="1.10.1280.10">
    <property type="entry name" value="Di-copper center containing domain from catechol oxidase"/>
    <property type="match status" value="8"/>
</dbReference>
<dbReference type="InterPro" id="IPR002227">
    <property type="entry name" value="Tyrosinase_Cu-bd"/>
</dbReference>
<dbReference type="PROSITE" id="PS00497">
    <property type="entry name" value="TYROSINASE_1"/>
    <property type="match status" value="4"/>
</dbReference>
<dbReference type="FunFam" id="3.10.200.10:FF:000003">
    <property type="entry name" value="Carbonic anhydrase 12"/>
    <property type="match status" value="1"/>
</dbReference>
<keyword evidence="13" id="KW-1185">Reference proteome</keyword>
<protein>
    <recommendedName>
        <fullName evidence="3">carbonic anhydrase</fullName>
        <ecNumber evidence="3">4.2.1.1</ecNumber>
    </recommendedName>
</protein>
<keyword evidence="4" id="KW-0813">Transport</keyword>
<gene>
    <name evidence="12" type="ORF">BaRGS_00035318</name>
</gene>
<dbReference type="Pfam" id="PF14830">
    <property type="entry name" value="Haemocyan_bet_s"/>
    <property type="match status" value="8"/>
</dbReference>
<dbReference type="Proteomes" id="UP001519460">
    <property type="component" value="Unassembled WGS sequence"/>
</dbReference>
<evidence type="ECO:0000256" key="7">
    <source>
        <dbReference type="ARBA" id="ARBA00022833"/>
    </source>
</evidence>
<dbReference type="InterPro" id="IPR028999">
    <property type="entry name" value="Beta-sandwich_Haemocyanin"/>
</dbReference>
<evidence type="ECO:0000259" key="11">
    <source>
        <dbReference type="PROSITE" id="PS51144"/>
    </source>
</evidence>
<dbReference type="PROSITE" id="PS00162">
    <property type="entry name" value="ALPHA_CA_1"/>
    <property type="match status" value="1"/>
</dbReference>
<evidence type="ECO:0000256" key="1">
    <source>
        <dbReference type="ARBA" id="ARBA00002958"/>
    </source>
</evidence>
<dbReference type="GO" id="GO:0046872">
    <property type="term" value="F:metal ion binding"/>
    <property type="evidence" value="ECO:0007669"/>
    <property type="project" value="UniProtKB-KW"/>
</dbReference>
<dbReference type="InterPro" id="IPR008922">
    <property type="entry name" value="Di-copper_centre_dom_sf"/>
</dbReference>
<dbReference type="CDD" id="cd00326">
    <property type="entry name" value="alpha_CA"/>
    <property type="match status" value="1"/>
</dbReference>
<evidence type="ECO:0000256" key="10">
    <source>
        <dbReference type="ARBA" id="ARBA00023180"/>
    </source>
</evidence>
<dbReference type="Gene3D" id="3.10.200.10">
    <property type="entry name" value="Alpha carbonic anhydrase"/>
    <property type="match status" value="1"/>
</dbReference>
<dbReference type="InterPro" id="IPR036398">
    <property type="entry name" value="CA_dom_sf"/>
</dbReference>
<dbReference type="Gene3D" id="2.60.310.10">
    <property type="entry name" value="Haemocyanin C-terminal domain"/>
    <property type="match status" value="8"/>
</dbReference>
<keyword evidence="10" id="KW-0325">Glycoprotein</keyword>
<dbReference type="SUPFAM" id="SSF81277">
    <property type="entry name" value="C-terminal domain of mollusc hemocyanin"/>
    <property type="match status" value="8"/>
</dbReference>
<keyword evidence="9" id="KW-1015">Disulfide bond</keyword>
<dbReference type="InterPro" id="IPR018338">
    <property type="entry name" value="Carbonic_anhydrase_a-class_CS"/>
</dbReference>